<keyword evidence="7" id="KW-0479">Metal-binding</keyword>
<keyword evidence="6" id="KW-0812">Transmembrane</keyword>
<dbReference type="InterPro" id="IPR050121">
    <property type="entry name" value="Cytochrome_P450_monoxygenase"/>
</dbReference>
<dbReference type="Pfam" id="PF00067">
    <property type="entry name" value="p450"/>
    <property type="match status" value="1"/>
</dbReference>
<comment type="cofactor">
    <cofactor evidence="1">
        <name>heme</name>
        <dbReference type="ChEBI" id="CHEBI:30413"/>
    </cofactor>
</comment>
<dbReference type="InterPro" id="IPR001128">
    <property type="entry name" value="Cyt_P450"/>
</dbReference>
<evidence type="ECO:0000256" key="3">
    <source>
        <dbReference type="ARBA" id="ARBA00004721"/>
    </source>
</evidence>
<evidence type="ECO:0000256" key="8">
    <source>
        <dbReference type="ARBA" id="ARBA00022989"/>
    </source>
</evidence>
<dbReference type="EMBL" id="JBAHYK010000005">
    <property type="protein sequence ID" value="KAL0581733.1"/>
    <property type="molecule type" value="Genomic_DNA"/>
</dbReference>
<evidence type="ECO:0000256" key="6">
    <source>
        <dbReference type="ARBA" id="ARBA00022692"/>
    </source>
</evidence>
<accession>A0ABR3G1W1</accession>
<reference evidence="13 14" key="1">
    <citation type="submission" date="2024-02" db="EMBL/GenBank/DDBJ databases">
        <title>A draft genome for the cacao thread blight pathogen Marasmius crinis-equi.</title>
        <authorList>
            <person name="Cohen S.P."/>
            <person name="Baruah I.K."/>
            <person name="Amoako-Attah I."/>
            <person name="Bukari Y."/>
            <person name="Meinhardt L.W."/>
            <person name="Bailey B.A."/>
        </authorList>
    </citation>
    <scope>NUCLEOTIDE SEQUENCE [LARGE SCALE GENOMIC DNA]</scope>
    <source>
        <strain evidence="13 14">GH-76</strain>
    </source>
</reference>
<evidence type="ECO:0000256" key="11">
    <source>
        <dbReference type="ARBA" id="ARBA00023033"/>
    </source>
</evidence>
<comment type="pathway">
    <text evidence="3">Secondary metabolite biosynthesis; terpenoid biosynthesis.</text>
</comment>
<dbReference type="Proteomes" id="UP001465976">
    <property type="component" value="Unassembled WGS sequence"/>
</dbReference>
<dbReference type="PANTHER" id="PTHR24305">
    <property type="entry name" value="CYTOCHROME P450"/>
    <property type="match status" value="1"/>
</dbReference>
<dbReference type="PRINTS" id="PR00463">
    <property type="entry name" value="EP450I"/>
</dbReference>
<dbReference type="PANTHER" id="PTHR24305:SF166">
    <property type="entry name" value="CYTOCHROME P450 12A4, MITOCHONDRIAL-RELATED"/>
    <property type="match status" value="1"/>
</dbReference>
<keyword evidence="12" id="KW-0472">Membrane</keyword>
<sequence length="414" mass="45119">MTKLLGPGIVWAEGDEHRRQRKLVAPVFSPSAVQGMFDDIYSSAEKTANRLSSNIASSDAAKGHNVVTNIIPYISDCTLDIIGKIGFGYDFEAGESPEAKKINASWHEDVILGRSFGGFFAPILLQLCPWVTKLPIPALQTDGMAKMITTKLAGGMYDDPHRAERGKDILSLLKSAVGSDGEGGISRETLLANISTFLMVGHETSAGTVSCTLLELARDKRAQAKLREELHHAGTLTYDSVQSLHYLDAVVKEGLRLHPPAPRTERVALQDDIIPLGKPVLTRDGHTISTLPVKAGQVFHLSFKALNVDSEIWGDDAEVFKPERWITPGGLPHPSELPHGPWANVASFCDGPRGCIGWRLAVLEVKLIIAMLVRRFEFGATNHKVEQYISPTLQSFVNGEARIMPLYVSVVADA</sequence>
<dbReference type="PRINTS" id="PR00385">
    <property type="entry name" value="P450"/>
</dbReference>
<keyword evidence="9" id="KW-0560">Oxidoreductase</keyword>
<evidence type="ECO:0008006" key="15">
    <source>
        <dbReference type="Google" id="ProtNLM"/>
    </source>
</evidence>
<keyword evidence="5" id="KW-0349">Heme</keyword>
<comment type="subcellular location">
    <subcellularLocation>
        <location evidence="2">Membrane</location>
    </subcellularLocation>
</comment>
<organism evidence="13 14">
    <name type="scientific">Marasmius crinis-equi</name>
    <dbReference type="NCBI Taxonomy" id="585013"/>
    <lineage>
        <taxon>Eukaryota</taxon>
        <taxon>Fungi</taxon>
        <taxon>Dikarya</taxon>
        <taxon>Basidiomycota</taxon>
        <taxon>Agaricomycotina</taxon>
        <taxon>Agaricomycetes</taxon>
        <taxon>Agaricomycetidae</taxon>
        <taxon>Agaricales</taxon>
        <taxon>Marasmiineae</taxon>
        <taxon>Marasmiaceae</taxon>
        <taxon>Marasmius</taxon>
    </lineage>
</organism>
<evidence type="ECO:0000256" key="9">
    <source>
        <dbReference type="ARBA" id="ARBA00023002"/>
    </source>
</evidence>
<keyword evidence="10" id="KW-0408">Iron</keyword>
<evidence type="ECO:0000256" key="4">
    <source>
        <dbReference type="ARBA" id="ARBA00010617"/>
    </source>
</evidence>
<dbReference type="SUPFAM" id="SSF48264">
    <property type="entry name" value="Cytochrome P450"/>
    <property type="match status" value="1"/>
</dbReference>
<evidence type="ECO:0000313" key="13">
    <source>
        <dbReference type="EMBL" id="KAL0581733.1"/>
    </source>
</evidence>
<keyword evidence="8" id="KW-1133">Transmembrane helix</keyword>
<evidence type="ECO:0000256" key="2">
    <source>
        <dbReference type="ARBA" id="ARBA00004370"/>
    </source>
</evidence>
<evidence type="ECO:0000256" key="7">
    <source>
        <dbReference type="ARBA" id="ARBA00022723"/>
    </source>
</evidence>
<evidence type="ECO:0000256" key="1">
    <source>
        <dbReference type="ARBA" id="ARBA00001971"/>
    </source>
</evidence>
<comment type="similarity">
    <text evidence="4">Belongs to the cytochrome P450 family.</text>
</comment>
<dbReference type="Gene3D" id="1.10.630.10">
    <property type="entry name" value="Cytochrome P450"/>
    <property type="match status" value="1"/>
</dbReference>
<dbReference type="InterPro" id="IPR036396">
    <property type="entry name" value="Cyt_P450_sf"/>
</dbReference>
<evidence type="ECO:0000256" key="12">
    <source>
        <dbReference type="ARBA" id="ARBA00023136"/>
    </source>
</evidence>
<gene>
    <name evidence="13" type="ORF">V5O48_000315</name>
</gene>
<evidence type="ECO:0000313" key="14">
    <source>
        <dbReference type="Proteomes" id="UP001465976"/>
    </source>
</evidence>
<evidence type="ECO:0000256" key="10">
    <source>
        <dbReference type="ARBA" id="ARBA00023004"/>
    </source>
</evidence>
<proteinExistence type="inferred from homology"/>
<dbReference type="InterPro" id="IPR002401">
    <property type="entry name" value="Cyt_P450_E_grp-I"/>
</dbReference>
<keyword evidence="14" id="KW-1185">Reference proteome</keyword>
<name>A0ABR3G1W1_9AGAR</name>
<protein>
    <recommendedName>
        <fullName evidence="15">Cytochrome P450</fullName>
    </recommendedName>
</protein>
<keyword evidence="11" id="KW-0503">Monooxygenase</keyword>
<evidence type="ECO:0000256" key="5">
    <source>
        <dbReference type="ARBA" id="ARBA00022617"/>
    </source>
</evidence>
<comment type="caution">
    <text evidence="13">The sequence shown here is derived from an EMBL/GenBank/DDBJ whole genome shotgun (WGS) entry which is preliminary data.</text>
</comment>